<dbReference type="RefSeq" id="WP_155447586.1">
    <property type="nucleotide sequence ID" value="NZ_JAOQNR010000022.1"/>
</dbReference>
<keyword evidence="3 4" id="KW-0687">Ribonucleoprotein</keyword>
<gene>
    <name evidence="4 6" type="primary">rplQ</name>
    <name evidence="6" type="ORF">GJ654_18145</name>
</gene>
<comment type="caution">
    <text evidence="6">The sequence shown here is derived from an EMBL/GenBank/DDBJ whole genome shotgun (WGS) entry which is preliminary data.</text>
</comment>
<dbReference type="Pfam" id="PF01196">
    <property type="entry name" value="Ribosomal_L17"/>
    <property type="match status" value="1"/>
</dbReference>
<evidence type="ECO:0000256" key="1">
    <source>
        <dbReference type="ARBA" id="ARBA00008777"/>
    </source>
</evidence>
<evidence type="ECO:0000256" key="4">
    <source>
        <dbReference type="HAMAP-Rule" id="MF_01368"/>
    </source>
</evidence>
<dbReference type="SUPFAM" id="SSF64263">
    <property type="entry name" value="Prokaryotic ribosomal protein L17"/>
    <property type="match status" value="1"/>
</dbReference>
<dbReference type="InterPro" id="IPR000456">
    <property type="entry name" value="Ribosomal_bL17"/>
</dbReference>
<protein>
    <recommendedName>
        <fullName evidence="4">Large ribosomal subunit protein bL17</fullName>
    </recommendedName>
</protein>
<accession>A0A6N8DTL5</accession>
<dbReference type="Proteomes" id="UP000439113">
    <property type="component" value="Unassembled WGS sequence"/>
</dbReference>
<dbReference type="GO" id="GO:0003735">
    <property type="term" value="F:structural constituent of ribosome"/>
    <property type="evidence" value="ECO:0007669"/>
    <property type="project" value="InterPro"/>
</dbReference>
<keyword evidence="2 4" id="KW-0689">Ribosomal protein</keyword>
<dbReference type="NCBIfam" id="TIGR00059">
    <property type="entry name" value="L17"/>
    <property type="match status" value="1"/>
</dbReference>
<evidence type="ECO:0000256" key="5">
    <source>
        <dbReference type="RuleBase" id="RU000660"/>
    </source>
</evidence>
<dbReference type="PANTHER" id="PTHR14413:SF16">
    <property type="entry name" value="LARGE RIBOSOMAL SUBUNIT PROTEIN BL17M"/>
    <property type="match status" value="1"/>
</dbReference>
<evidence type="ECO:0000256" key="3">
    <source>
        <dbReference type="ARBA" id="ARBA00023274"/>
    </source>
</evidence>
<dbReference type="GO" id="GO:0006412">
    <property type="term" value="P:translation"/>
    <property type="evidence" value="ECO:0007669"/>
    <property type="project" value="UniProtKB-UniRule"/>
</dbReference>
<reference evidence="6 7" key="1">
    <citation type="submission" date="2019-11" db="EMBL/GenBank/DDBJ databases">
        <title>Whole-genome sequence of a Rhodoblastus acidophilus DSM 142.</title>
        <authorList>
            <person name="Kyndt J.A."/>
            <person name="Meyer T.E."/>
        </authorList>
    </citation>
    <scope>NUCLEOTIDE SEQUENCE [LARGE SCALE GENOMIC DNA]</scope>
    <source>
        <strain evidence="6 7">DSM 142</strain>
    </source>
</reference>
<proteinExistence type="inferred from homology"/>
<comment type="subunit">
    <text evidence="4">Part of the 50S ribosomal subunit. Contacts protein L32.</text>
</comment>
<evidence type="ECO:0000313" key="6">
    <source>
        <dbReference type="EMBL" id="MTV32905.1"/>
    </source>
</evidence>
<name>A0A6N8DTL5_RHOAC</name>
<dbReference type="EMBL" id="WNKS01000023">
    <property type="protein sequence ID" value="MTV32905.1"/>
    <property type="molecule type" value="Genomic_DNA"/>
</dbReference>
<evidence type="ECO:0000313" key="7">
    <source>
        <dbReference type="Proteomes" id="UP000439113"/>
    </source>
</evidence>
<dbReference type="PANTHER" id="PTHR14413">
    <property type="entry name" value="RIBOSOMAL PROTEIN L17"/>
    <property type="match status" value="1"/>
</dbReference>
<dbReference type="Gene3D" id="3.90.1030.10">
    <property type="entry name" value="Ribosomal protein L17"/>
    <property type="match status" value="1"/>
</dbReference>
<dbReference type="OrthoDB" id="9809073at2"/>
<dbReference type="AlphaFoldDB" id="A0A6N8DTL5"/>
<dbReference type="InterPro" id="IPR036373">
    <property type="entry name" value="Ribosomal_bL17_sf"/>
</dbReference>
<sequence length="135" mass="15153">MYHGKSKRRFNRTAEHRKAMFANLCQALIKHEQITTTLPKAKDLRPVIEKLVTLGKRGDLHARRQAIAQIKDVALVAKLFDTLAPRYKDRQGGYTRVLKAGFRYGDNAAMAIIEFVDRDVSAKGKDSGQVAEAAE</sequence>
<comment type="similarity">
    <text evidence="1 4 5">Belongs to the bacterial ribosomal protein bL17 family.</text>
</comment>
<dbReference type="FunFam" id="3.90.1030.10:FF:000001">
    <property type="entry name" value="50S ribosomal protein L17"/>
    <property type="match status" value="1"/>
</dbReference>
<organism evidence="6 7">
    <name type="scientific">Rhodoblastus acidophilus</name>
    <name type="common">Rhodopseudomonas acidophila</name>
    <dbReference type="NCBI Taxonomy" id="1074"/>
    <lineage>
        <taxon>Bacteria</taxon>
        <taxon>Pseudomonadati</taxon>
        <taxon>Pseudomonadota</taxon>
        <taxon>Alphaproteobacteria</taxon>
        <taxon>Hyphomicrobiales</taxon>
        <taxon>Rhodoblastaceae</taxon>
        <taxon>Rhodoblastus</taxon>
    </lineage>
</organism>
<dbReference type="GO" id="GO:0022625">
    <property type="term" value="C:cytosolic large ribosomal subunit"/>
    <property type="evidence" value="ECO:0007669"/>
    <property type="project" value="TreeGrafter"/>
</dbReference>
<dbReference type="PROSITE" id="PS01167">
    <property type="entry name" value="RIBOSOMAL_L17"/>
    <property type="match status" value="1"/>
</dbReference>
<dbReference type="HAMAP" id="MF_01368">
    <property type="entry name" value="Ribosomal_bL17"/>
    <property type="match status" value="1"/>
</dbReference>
<evidence type="ECO:0000256" key="2">
    <source>
        <dbReference type="ARBA" id="ARBA00022980"/>
    </source>
</evidence>
<dbReference type="InterPro" id="IPR047859">
    <property type="entry name" value="Ribosomal_bL17_CS"/>
</dbReference>